<organism evidence="1 2">
    <name type="scientific">Laccaria amethystina LaAM-08-1</name>
    <dbReference type="NCBI Taxonomy" id="1095629"/>
    <lineage>
        <taxon>Eukaryota</taxon>
        <taxon>Fungi</taxon>
        <taxon>Dikarya</taxon>
        <taxon>Basidiomycota</taxon>
        <taxon>Agaricomycotina</taxon>
        <taxon>Agaricomycetes</taxon>
        <taxon>Agaricomycetidae</taxon>
        <taxon>Agaricales</taxon>
        <taxon>Agaricineae</taxon>
        <taxon>Hydnangiaceae</taxon>
        <taxon>Laccaria</taxon>
    </lineage>
</organism>
<dbReference type="Proteomes" id="UP000054477">
    <property type="component" value="Unassembled WGS sequence"/>
</dbReference>
<reference evidence="1 2" key="1">
    <citation type="submission" date="2014-04" db="EMBL/GenBank/DDBJ databases">
        <authorList>
            <consortium name="DOE Joint Genome Institute"/>
            <person name="Kuo A."/>
            <person name="Kohler A."/>
            <person name="Nagy L.G."/>
            <person name="Floudas D."/>
            <person name="Copeland A."/>
            <person name="Barry K.W."/>
            <person name="Cichocki N."/>
            <person name="Veneault-Fourrey C."/>
            <person name="LaButti K."/>
            <person name="Lindquist E.A."/>
            <person name="Lipzen A."/>
            <person name="Lundell T."/>
            <person name="Morin E."/>
            <person name="Murat C."/>
            <person name="Sun H."/>
            <person name="Tunlid A."/>
            <person name="Henrissat B."/>
            <person name="Grigoriev I.V."/>
            <person name="Hibbett D.S."/>
            <person name="Martin F."/>
            <person name="Nordberg H.P."/>
            <person name="Cantor M.N."/>
            <person name="Hua S.X."/>
        </authorList>
    </citation>
    <scope>NUCLEOTIDE SEQUENCE [LARGE SCALE GENOMIC DNA]</scope>
    <source>
        <strain evidence="1 2">LaAM-08-1</strain>
    </source>
</reference>
<sequence>MLIDLEQEYTHWRHDILTDIEVLQRVSKDACETLKTTLKDHNRHSLARKFPTTLFSRSLPGTFLNSTLKACL</sequence>
<protein>
    <submittedName>
        <fullName evidence="1">Uncharacterized protein</fullName>
    </submittedName>
</protein>
<accession>A0A0C9XT60</accession>
<gene>
    <name evidence="1" type="ORF">K443DRAFT_85440</name>
</gene>
<dbReference type="HOGENOM" id="CLU_2722629_0_0_1"/>
<evidence type="ECO:0000313" key="2">
    <source>
        <dbReference type="Proteomes" id="UP000054477"/>
    </source>
</evidence>
<reference evidence="2" key="2">
    <citation type="submission" date="2015-01" db="EMBL/GenBank/DDBJ databases">
        <title>Evolutionary Origins and Diversification of the Mycorrhizal Mutualists.</title>
        <authorList>
            <consortium name="DOE Joint Genome Institute"/>
            <consortium name="Mycorrhizal Genomics Consortium"/>
            <person name="Kohler A."/>
            <person name="Kuo A."/>
            <person name="Nagy L.G."/>
            <person name="Floudas D."/>
            <person name="Copeland A."/>
            <person name="Barry K.W."/>
            <person name="Cichocki N."/>
            <person name="Veneault-Fourrey C."/>
            <person name="LaButti K."/>
            <person name="Lindquist E.A."/>
            <person name="Lipzen A."/>
            <person name="Lundell T."/>
            <person name="Morin E."/>
            <person name="Murat C."/>
            <person name="Riley R."/>
            <person name="Ohm R."/>
            <person name="Sun H."/>
            <person name="Tunlid A."/>
            <person name="Henrissat B."/>
            <person name="Grigoriev I.V."/>
            <person name="Hibbett D.S."/>
            <person name="Martin F."/>
        </authorList>
    </citation>
    <scope>NUCLEOTIDE SEQUENCE [LARGE SCALE GENOMIC DNA]</scope>
    <source>
        <strain evidence="2">LaAM-08-1</strain>
    </source>
</reference>
<dbReference type="AlphaFoldDB" id="A0A0C9XT60"/>
<evidence type="ECO:0000313" key="1">
    <source>
        <dbReference type="EMBL" id="KIK08151.1"/>
    </source>
</evidence>
<dbReference type="EMBL" id="KN838543">
    <property type="protein sequence ID" value="KIK08151.1"/>
    <property type="molecule type" value="Genomic_DNA"/>
</dbReference>
<keyword evidence="2" id="KW-1185">Reference proteome</keyword>
<proteinExistence type="predicted"/>
<name>A0A0C9XT60_9AGAR</name>
<dbReference type="OrthoDB" id="1924699at2759"/>